<dbReference type="EMBL" id="JACIIZ010000009">
    <property type="protein sequence ID" value="MBB6252781.1"/>
    <property type="molecule type" value="Genomic_DNA"/>
</dbReference>
<organism evidence="2 3">
    <name type="scientific">Nitrospirillum iridis</name>
    <dbReference type="NCBI Taxonomy" id="765888"/>
    <lineage>
        <taxon>Bacteria</taxon>
        <taxon>Pseudomonadati</taxon>
        <taxon>Pseudomonadota</taxon>
        <taxon>Alphaproteobacteria</taxon>
        <taxon>Rhodospirillales</taxon>
        <taxon>Azospirillaceae</taxon>
        <taxon>Nitrospirillum</taxon>
    </lineage>
</organism>
<evidence type="ECO:0000256" key="1">
    <source>
        <dbReference type="SAM" id="Phobius"/>
    </source>
</evidence>
<proteinExistence type="predicted"/>
<evidence type="ECO:0000313" key="3">
    <source>
        <dbReference type="Proteomes" id="UP000539175"/>
    </source>
</evidence>
<dbReference type="AlphaFoldDB" id="A0A7X0EF72"/>
<feature type="transmembrane region" description="Helical" evidence="1">
    <location>
        <begin position="12"/>
        <end position="33"/>
    </location>
</feature>
<feature type="transmembrane region" description="Helical" evidence="1">
    <location>
        <begin position="40"/>
        <end position="62"/>
    </location>
</feature>
<keyword evidence="1" id="KW-0812">Transmembrane</keyword>
<keyword evidence="3" id="KW-1185">Reference proteome</keyword>
<reference evidence="2 3" key="1">
    <citation type="submission" date="2020-08" db="EMBL/GenBank/DDBJ databases">
        <title>Genomic Encyclopedia of Type Strains, Phase IV (KMG-IV): sequencing the most valuable type-strain genomes for metagenomic binning, comparative biology and taxonomic classification.</title>
        <authorList>
            <person name="Goeker M."/>
        </authorList>
    </citation>
    <scope>NUCLEOTIDE SEQUENCE [LARGE SCALE GENOMIC DNA]</scope>
    <source>
        <strain evidence="2 3">DSM 22198</strain>
    </source>
</reference>
<comment type="caution">
    <text evidence="2">The sequence shown here is derived from an EMBL/GenBank/DDBJ whole genome shotgun (WGS) entry which is preliminary data.</text>
</comment>
<gene>
    <name evidence="2" type="ORF">FHS74_003349</name>
</gene>
<name>A0A7X0EF72_9PROT</name>
<evidence type="ECO:0000313" key="2">
    <source>
        <dbReference type="EMBL" id="MBB6252781.1"/>
    </source>
</evidence>
<dbReference type="Proteomes" id="UP000539175">
    <property type="component" value="Unassembled WGS sequence"/>
</dbReference>
<accession>A0A7X0EF72</accession>
<keyword evidence="1" id="KW-0472">Membrane</keyword>
<sequence>MTTTNAPDRPALWPAAFLAGAFLCLVLIHALLIGEAPVDALCLLLLMILWCGVTLAAVFLSIRAGHRNQPRRAWSLAVLPLAFMVTVFQPRLVLGKARTLGDHLHFALERRDYLAQIRALPDTGAPKLMVVGWGGFIVASTSLVYDESDEVTLPPERRSATWKARAEHTDLACPYGYEVRTPLDNHFYAVGVAC</sequence>
<dbReference type="RefSeq" id="WP_184802547.1">
    <property type="nucleotide sequence ID" value="NZ_JACIIZ010000009.1"/>
</dbReference>
<protein>
    <submittedName>
        <fullName evidence="2">Uncharacterized protein</fullName>
    </submittedName>
</protein>
<feature type="transmembrane region" description="Helical" evidence="1">
    <location>
        <begin position="74"/>
        <end position="94"/>
    </location>
</feature>
<keyword evidence="1" id="KW-1133">Transmembrane helix</keyword>